<dbReference type="EMBL" id="DTAD01000023">
    <property type="protein sequence ID" value="HGN89927.1"/>
    <property type="molecule type" value="Genomic_DNA"/>
</dbReference>
<accession>A0A7C4I2U9</accession>
<name>A0A7C4I2U9_CALS0</name>
<dbReference type="EMBL" id="DRXG01000056">
    <property type="protein sequence ID" value="HHN52201.1"/>
    <property type="molecule type" value="Genomic_DNA"/>
</dbReference>
<comment type="caution">
    <text evidence="2">The sequence shown here is derived from an EMBL/GenBank/DDBJ whole genome shotgun (WGS) entry which is preliminary data.</text>
</comment>
<dbReference type="PANTHER" id="PTHR34796">
    <property type="entry name" value="EXPRESSED PROTEIN"/>
    <property type="match status" value="1"/>
</dbReference>
<reference evidence="2" key="1">
    <citation type="journal article" date="2020" name="mSystems">
        <title>Genome- and Community-Level Interaction Insights into Carbon Utilization and Element Cycling Functions of Hydrothermarchaeota in Hydrothermal Sediment.</title>
        <authorList>
            <person name="Zhou Z."/>
            <person name="Liu Y."/>
            <person name="Xu W."/>
            <person name="Pan J."/>
            <person name="Luo Z.H."/>
            <person name="Li M."/>
        </authorList>
    </citation>
    <scope>NUCLEOTIDE SEQUENCE [LARGE SCALE GENOMIC DNA]</scope>
    <source>
        <strain evidence="3">SpSt-1073</strain>
        <strain evidence="2">SpSt-613</strain>
        <strain evidence="1">SpSt-669</strain>
    </source>
</reference>
<dbReference type="SUPFAM" id="SSF140663">
    <property type="entry name" value="TTHA0068-like"/>
    <property type="match status" value="1"/>
</dbReference>
<dbReference type="PANTHER" id="PTHR34796:SF1">
    <property type="entry name" value="EXPRESSED PROTEIN"/>
    <property type="match status" value="1"/>
</dbReference>
<dbReference type="EMBL" id="DTCM01000089">
    <property type="protein sequence ID" value="HGL41508.1"/>
    <property type="molecule type" value="Genomic_DNA"/>
</dbReference>
<dbReference type="InterPro" id="IPR023203">
    <property type="entry name" value="TTHA0068_sf"/>
</dbReference>
<evidence type="ECO:0000313" key="3">
    <source>
        <dbReference type="EMBL" id="HHN52201.1"/>
    </source>
</evidence>
<dbReference type="AlphaFoldDB" id="A0A7C4I2U9"/>
<organism evidence="2">
    <name type="scientific">Caldiarchaeum subterraneum</name>
    <dbReference type="NCBI Taxonomy" id="311458"/>
    <lineage>
        <taxon>Archaea</taxon>
        <taxon>Nitrososphaerota</taxon>
        <taxon>Candidatus Caldarchaeales</taxon>
        <taxon>Candidatus Caldarchaeaceae</taxon>
        <taxon>Candidatus Caldarchaeum</taxon>
    </lineage>
</organism>
<dbReference type="InterPro" id="IPR005500">
    <property type="entry name" value="DUF309"/>
</dbReference>
<sequence>MGCGDHRGMKRFLALVRNRGYSPADSRRLIEAFRARGFRVVDVRVATNHVEVDMLHERAPELSGEEVIEILEITEKPVSAPPETVEKAVALFNSERFWEAHETLEPLWRQSKPPEKDVLHGLILTAAAFVHLQKNDVKGFRSILRRALKALSNAPKSYQGVSIDTLRREIENVMENPRPFRIFLSDDG</sequence>
<gene>
    <name evidence="3" type="ORF">ENM30_02690</name>
    <name evidence="2" type="ORF">ENT82_02205</name>
    <name evidence="1" type="ORF">ENU43_07605</name>
</gene>
<protein>
    <submittedName>
        <fullName evidence="2">DUF309 domain-containing protein</fullName>
    </submittedName>
</protein>
<proteinExistence type="predicted"/>
<dbReference type="Pfam" id="PF03745">
    <property type="entry name" value="DUF309"/>
    <property type="match status" value="1"/>
</dbReference>
<evidence type="ECO:0000313" key="2">
    <source>
        <dbReference type="EMBL" id="HGN89927.1"/>
    </source>
</evidence>
<dbReference type="Gene3D" id="1.10.3450.10">
    <property type="entry name" value="TTHA0068-like"/>
    <property type="match status" value="1"/>
</dbReference>
<evidence type="ECO:0000313" key="1">
    <source>
        <dbReference type="EMBL" id="HGL41508.1"/>
    </source>
</evidence>